<reference evidence="2 3" key="1">
    <citation type="journal article" date="2023" name="bioRxiv">
        <title>High-quality genome assemblies of four members of thePodospora anserinaspecies complex.</title>
        <authorList>
            <person name="Ament-Velasquez S.L."/>
            <person name="Vogan A.A."/>
            <person name="Wallerman O."/>
            <person name="Hartmann F."/>
            <person name="Gautier V."/>
            <person name="Silar P."/>
            <person name="Giraud T."/>
            <person name="Johannesson H."/>
        </authorList>
    </citation>
    <scope>NUCLEOTIDE SEQUENCE [LARGE SCALE GENOMIC DNA]</scope>
    <source>
        <strain evidence="2 3">CBS 112042</strain>
    </source>
</reference>
<sequence length="100" mass="10659">MELDFPASGTEAAVDGQPFAIVNLSITRLRIVVSSLSLPQINSSLQLSVLLRHESGAQPPHPISTSWPDRACLPAMDTGMISDDTDTEEASQKPSKNISA</sequence>
<dbReference type="GeneID" id="87899830"/>
<protein>
    <submittedName>
        <fullName evidence="2">Uncharacterized protein</fullName>
    </submittedName>
</protein>
<evidence type="ECO:0000313" key="3">
    <source>
        <dbReference type="Proteomes" id="UP001322138"/>
    </source>
</evidence>
<feature type="region of interest" description="Disordered" evidence="1">
    <location>
        <begin position="55"/>
        <end position="100"/>
    </location>
</feature>
<comment type="caution">
    <text evidence="2">The sequence shown here is derived from an EMBL/GenBank/DDBJ whole genome shotgun (WGS) entry which is preliminary data.</text>
</comment>
<proteinExistence type="predicted"/>
<accession>A0ABR0FDN3</accession>
<evidence type="ECO:0000313" key="2">
    <source>
        <dbReference type="EMBL" id="KAK4642075.1"/>
    </source>
</evidence>
<organism evidence="2 3">
    <name type="scientific">Podospora bellae-mahoneyi</name>
    <dbReference type="NCBI Taxonomy" id="2093777"/>
    <lineage>
        <taxon>Eukaryota</taxon>
        <taxon>Fungi</taxon>
        <taxon>Dikarya</taxon>
        <taxon>Ascomycota</taxon>
        <taxon>Pezizomycotina</taxon>
        <taxon>Sordariomycetes</taxon>
        <taxon>Sordariomycetidae</taxon>
        <taxon>Sordariales</taxon>
        <taxon>Podosporaceae</taxon>
        <taxon>Podospora</taxon>
    </lineage>
</organism>
<keyword evidence="3" id="KW-1185">Reference proteome</keyword>
<evidence type="ECO:0000256" key="1">
    <source>
        <dbReference type="SAM" id="MobiDB-lite"/>
    </source>
</evidence>
<dbReference type="RefSeq" id="XP_062731051.1">
    <property type="nucleotide sequence ID" value="XM_062880348.1"/>
</dbReference>
<dbReference type="Proteomes" id="UP001322138">
    <property type="component" value="Unassembled WGS sequence"/>
</dbReference>
<name>A0ABR0FDN3_9PEZI</name>
<dbReference type="EMBL" id="JAFFGZ010000007">
    <property type="protein sequence ID" value="KAK4642075.1"/>
    <property type="molecule type" value="Genomic_DNA"/>
</dbReference>
<gene>
    <name evidence="2" type="ORF">QC761_511840</name>
</gene>